<proteinExistence type="predicted"/>
<evidence type="ECO:0000256" key="1">
    <source>
        <dbReference type="SAM" id="MobiDB-lite"/>
    </source>
</evidence>
<feature type="region of interest" description="Disordered" evidence="1">
    <location>
        <begin position="70"/>
        <end position="91"/>
    </location>
</feature>
<dbReference type="EMBL" id="JAHYIQ010000020">
    <property type="protein sequence ID" value="KAK1123716.1"/>
    <property type="molecule type" value="Genomic_DNA"/>
</dbReference>
<keyword evidence="3" id="KW-1185">Reference proteome</keyword>
<evidence type="ECO:0000313" key="2">
    <source>
        <dbReference type="EMBL" id="KAK1123716.1"/>
    </source>
</evidence>
<evidence type="ECO:0000313" key="3">
    <source>
        <dbReference type="Proteomes" id="UP001177670"/>
    </source>
</evidence>
<dbReference type="Proteomes" id="UP001177670">
    <property type="component" value="Unassembled WGS sequence"/>
</dbReference>
<name>A0AA40KKT0_9HYME</name>
<comment type="caution">
    <text evidence="2">The sequence shown here is derived from an EMBL/GenBank/DDBJ whole genome shotgun (WGS) entry which is preliminary data.</text>
</comment>
<dbReference type="AlphaFoldDB" id="A0AA40KKT0"/>
<protein>
    <submittedName>
        <fullName evidence="2">Uncharacterized protein</fullName>
    </submittedName>
</protein>
<feature type="region of interest" description="Disordered" evidence="1">
    <location>
        <begin position="1"/>
        <end position="43"/>
    </location>
</feature>
<organism evidence="2 3">
    <name type="scientific">Melipona bicolor</name>
    <dbReference type="NCBI Taxonomy" id="60889"/>
    <lineage>
        <taxon>Eukaryota</taxon>
        <taxon>Metazoa</taxon>
        <taxon>Ecdysozoa</taxon>
        <taxon>Arthropoda</taxon>
        <taxon>Hexapoda</taxon>
        <taxon>Insecta</taxon>
        <taxon>Pterygota</taxon>
        <taxon>Neoptera</taxon>
        <taxon>Endopterygota</taxon>
        <taxon>Hymenoptera</taxon>
        <taxon>Apocrita</taxon>
        <taxon>Aculeata</taxon>
        <taxon>Apoidea</taxon>
        <taxon>Anthophila</taxon>
        <taxon>Apidae</taxon>
        <taxon>Melipona</taxon>
    </lineage>
</organism>
<gene>
    <name evidence="2" type="ORF">K0M31_008413</name>
</gene>
<sequence length="91" mass="10025">MIQTRNSTSSRCSSISRNPTSSRIFNSSRSSGEETFRERQTSSSSLEIFGNIVKYLCILRWEKSRDLEISSDGAKVSPGDTVGNKGWNTGG</sequence>
<accession>A0AA40KKT0</accession>
<reference evidence="2" key="1">
    <citation type="submission" date="2021-10" db="EMBL/GenBank/DDBJ databases">
        <title>Melipona bicolor Genome sequencing and assembly.</title>
        <authorList>
            <person name="Araujo N.S."/>
            <person name="Arias M.C."/>
        </authorList>
    </citation>
    <scope>NUCLEOTIDE SEQUENCE</scope>
    <source>
        <strain evidence="2">USP_2M_L1-L4_2017</strain>
        <tissue evidence="2">Whole body</tissue>
    </source>
</reference>
<feature type="compositionally biased region" description="Low complexity" evidence="1">
    <location>
        <begin position="1"/>
        <end position="30"/>
    </location>
</feature>
<feature type="compositionally biased region" description="Basic and acidic residues" evidence="1">
    <location>
        <begin position="31"/>
        <end position="40"/>
    </location>
</feature>